<evidence type="ECO:0000313" key="3">
    <source>
        <dbReference type="Proteomes" id="UP000789845"/>
    </source>
</evidence>
<dbReference type="AlphaFoldDB" id="A0A9C7GB41"/>
<dbReference type="InterPro" id="IPR020481">
    <property type="entry name" value="Intracell_prot_inh_BsuPI"/>
</dbReference>
<organism evidence="2 3">
    <name type="scientific">Pseudoneobacillus rhizosphaerae</name>
    <dbReference type="NCBI Taxonomy" id="2880968"/>
    <lineage>
        <taxon>Bacteria</taxon>
        <taxon>Bacillati</taxon>
        <taxon>Bacillota</taxon>
        <taxon>Bacilli</taxon>
        <taxon>Bacillales</taxon>
        <taxon>Bacillaceae</taxon>
        <taxon>Pseudoneobacillus</taxon>
    </lineage>
</organism>
<reference evidence="2" key="1">
    <citation type="submission" date="2021-10" db="EMBL/GenBank/DDBJ databases">
        <authorList>
            <person name="Criscuolo A."/>
        </authorList>
    </citation>
    <scope>NUCLEOTIDE SEQUENCE</scope>
    <source>
        <strain evidence="2">CIP111885</strain>
    </source>
</reference>
<dbReference type="InterPro" id="IPR038144">
    <property type="entry name" value="IPI"/>
</dbReference>
<name>A0A9C7GB41_9BACI</name>
<protein>
    <recommendedName>
        <fullName evidence="1">Intracellular proteinase inhibitor BsuPI domain-containing protein</fullName>
    </recommendedName>
</protein>
<evidence type="ECO:0000313" key="2">
    <source>
        <dbReference type="EMBL" id="CAG9609204.1"/>
    </source>
</evidence>
<proteinExistence type="predicted"/>
<gene>
    <name evidence="2" type="ORF">NEOCIP111885_02946</name>
</gene>
<dbReference type="EMBL" id="CAKJTG010000017">
    <property type="protein sequence ID" value="CAG9609204.1"/>
    <property type="molecule type" value="Genomic_DNA"/>
</dbReference>
<accession>A0A9C7GB41</accession>
<dbReference type="Gene3D" id="2.60.40.2360">
    <property type="entry name" value="Intracellular proteinase inhibitor BsuPI"/>
    <property type="match status" value="1"/>
</dbReference>
<comment type="caution">
    <text evidence="2">The sequence shown here is derived from an EMBL/GenBank/DDBJ whole genome shotgun (WGS) entry which is preliminary data.</text>
</comment>
<sequence>MHLQILSKQLGFLVSSAKTEMLGEGAMKKLIVLISFLICCVLPLGVLAEKQPTKSDGMSFQFFINPIASPDEAHIELFLTNEGDKTLEFEAPTSQWYDFTLTDKKDKIVYEYSKGRFFLQAIQRLVLKPDETKIWIENVVLPSGQSLKPGEYKVNAQFKATTLNGESIKGYHTLTDEAVMVVPPENPIIRNVKVNIEEGSMLVSGKARPTTGKLYYVVEDGHQEWVTETKIKLDSVHPDWGDFSFKLNLPEDNNIDSLPFILYIYEKDVKGNIIHPYPKLLN</sequence>
<evidence type="ECO:0000259" key="1">
    <source>
        <dbReference type="Pfam" id="PF12690"/>
    </source>
</evidence>
<dbReference type="Pfam" id="PF12690">
    <property type="entry name" value="BsuPI"/>
    <property type="match status" value="1"/>
</dbReference>
<dbReference type="Proteomes" id="UP000789845">
    <property type="component" value="Unassembled WGS sequence"/>
</dbReference>
<feature type="domain" description="Intracellular proteinase inhibitor BsuPI" evidence="1">
    <location>
        <begin position="69"/>
        <end position="161"/>
    </location>
</feature>
<keyword evidence="3" id="KW-1185">Reference proteome</keyword>